<accession>A0ABS9NP74</accession>
<proteinExistence type="predicted"/>
<evidence type="ECO:0000313" key="3">
    <source>
        <dbReference type="Proteomes" id="UP001298424"/>
    </source>
</evidence>
<comment type="caution">
    <text evidence="2">The sequence shown here is derived from an EMBL/GenBank/DDBJ whole genome shotgun (WGS) entry which is preliminary data.</text>
</comment>
<dbReference type="RefSeq" id="WP_238748111.1">
    <property type="nucleotide sequence ID" value="NZ_JAKOOW010000032.1"/>
</dbReference>
<feature type="region of interest" description="Disordered" evidence="1">
    <location>
        <begin position="23"/>
        <end position="58"/>
    </location>
</feature>
<gene>
    <name evidence="2" type="ORF">MB824_08825</name>
</gene>
<dbReference type="Proteomes" id="UP001298424">
    <property type="component" value="Unassembled WGS sequence"/>
</dbReference>
<dbReference type="PROSITE" id="PS51257">
    <property type="entry name" value="PROKAR_LIPOPROTEIN"/>
    <property type="match status" value="1"/>
</dbReference>
<sequence>MKKSHFVLPALIVAAFAVSGCKNSQSPEDGARSDSHSSQSDKASKQTSGRYCRLLKDDDPGRKGRKVVYRCDGRAVMASEEAKQLLKPDIPVSFAGGGRVIESGLTTRQAANATGRSDEVACQRAFINAAHKFQETAAKRGATRVSNFHSIYDRKPMHGGQYDCEVGTFHARVVFKGDLAR</sequence>
<evidence type="ECO:0000256" key="1">
    <source>
        <dbReference type="SAM" id="MobiDB-lite"/>
    </source>
</evidence>
<name>A0ABS9NP74_9NEIS</name>
<organism evidence="2 3">
    <name type="scientific">Kingella pumchi</name>
    <dbReference type="NCBI Taxonomy" id="2779506"/>
    <lineage>
        <taxon>Bacteria</taxon>
        <taxon>Pseudomonadati</taxon>
        <taxon>Pseudomonadota</taxon>
        <taxon>Betaproteobacteria</taxon>
        <taxon>Neisseriales</taxon>
        <taxon>Neisseriaceae</taxon>
        <taxon>Kingella</taxon>
    </lineage>
</organism>
<dbReference type="EMBL" id="JAKOOW010000032">
    <property type="protein sequence ID" value="MCG6504598.1"/>
    <property type="molecule type" value="Genomic_DNA"/>
</dbReference>
<keyword evidence="3" id="KW-1185">Reference proteome</keyword>
<evidence type="ECO:0008006" key="4">
    <source>
        <dbReference type="Google" id="ProtNLM"/>
    </source>
</evidence>
<protein>
    <recommendedName>
        <fullName evidence="4">Excinuclease ABC subunit A</fullName>
    </recommendedName>
</protein>
<evidence type="ECO:0000313" key="2">
    <source>
        <dbReference type="EMBL" id="MCG6504598.1"/>
    </source>
</evidence>
<reference evidence="2 3" key="1">
    <citation type="submission" date="2022-02" db="EMBL/GenBank/DDBJ databases">
        <title>Genome sequence data of Kingella unionensis sp. nov. strain CICC 24913 (CCUG 75125).</title>
        <authorList>
            <person name="Xiao M."/>
        </authorList>
    </citation>
    <scope>NUCLEOTIDE SEQUENCE [LARGE SCALE GENOMIC DNA]</scope>
    <source>
        <strain evidence="2 3">CICC 24913</strain>
    </source>
</reference>